<proteinExistence type="predicted"/>
<evidence type="ECO:0000313" key="2">
    <source>
        <dbReference type="EMBL" id="ETR69772.1"/>
    </source>
</evidence>
<name>A0A1V1P4E3_9BACT</name>
<reference evidence="3" key="1">
    <citation type="submission" date="2012-11" db="EMBL/GenBank/DDBJ databases">
        <authorList>
            <person name="Lucero-Rivera Y.E."/>
            <person name="Tovar-Ramirez D."/>
        </authorList>
    </citation>
    <scope>NUCLEOTIDE SEQUENCE [LARGE SCALE GENOMIC DNA]</scope>
    <source>
        <strain evidence="3">Araruama</strain>
    </source>
</reference>
<dbReference type="EMBL" id="ATBP01000564">
    <property type="protein sequence ID" value="ETR69772.1"/>
    <property type="molecule type" value="Genomic_DNA"/>
</dbReference>
<gene>
    <name evidence="2" type="ORF">OMM_09318</name>
</gene>
<comment type="caution">
    <text evidence="2">The sequence shown here is derived from an EMBL/GenBank/DDBJ whole genome shotgun (WGS) entry which is preliminary data.</text>
</comment>
<dbReference type="AlphaFoldDB" id="A0A1V1P4E3"/>
<dbReference type="Proteomes" id="UP000189670">
    <property type="component" value="Unassembled WGS sequence"/>
</dbReference>
<accession>A0A1V1P4E3</accession>
<keyword evidence="1" id="KW-0812">Transmembrane</keyword>
<organism evidence="2 3">
    <name type="scientific">Candidatus Magnetoglobus multicellularis str. Araruama</name>
    <dbReference type="NCBI Taxonomy" id="890399"/>
    <lineage>
        <taxon>Bacteria</taxon>
        <taxon>Pseudomonadati</taxon>
        <taxon>Thermodesulfobacteriota</taxon>
        <taxon>Desulfobacteria</taxon>
        <taxon>Desulfobacterales</taxon>
        <taxon>Desulfobacteraceae</taxon>
        <taxon>Candidatus Magnetoglobus</taxon>
    </lineage>
</organism>
<feature type="transmembrane region" description="Helical" evidence="1">
    <location>
        <begin position="38"/>
        <end position="57"/>
    </location>
</feature>
<sequence length="85" mass="9874">MFFVILSAIIFFVLISLIAILIPFITKQQVSLAKIVKHAILSVLSCTVLLILFIFLINEYLDYRMESFQLKNQLLVMQKIKLPMQ</sequence>
<evidence type="ECO:0000313" key="3">
    <source>
        <dbReference type="Proteomes" id="UP000189670"/>
    </source>
</evidence>
<evidence type="ECO:0000256" key="1">
    <source>
        <dbReference type="SAM" id="Phobius"/>
    </source>
</evidence>
<keyword evidence="1" id="KW-1133">Transmembrane helix</keyword>
<protein>
    <submittedName>
        <fullName evidence="2">Uncharacterized protein</fullName>
    </submittedName>
</protein>
<keyword evidence="1" id="KW-0472">Membrane</keyword>
<feature type="transmembrane region" description="Helical" evidence="1">
    <location>
        <begin position="6"/>
        <end position="26"/>
    </location>
</feature>